<organism evidence="4 5">
    <name type="scientific">Marasmius crinis-equi</name>
    <dbReference type="NCBI Taxonomy" id="585013"/>
    <lineage>
        <taxon>Eukaryota</taxon>
        <taxon>Fungi</taxon>
        <taxon>Dikarya</taxon>
        <taxon>Basidiomycota</taxon>
        <taxon>Agaricomycotina</taxon>
        <taxon>Agaricomycetes</taxon>
        <taxon>Agaricomycetidae</taxon>
        <taxon>Agaricales</taxon>
        <taxon>Marasmiineae</taxon>
        <taxon>Marasmiaceae</taxon>
        <taxon>Marasmius</taxon>
    </lineage>
</organism>
<feature type="region of interest" description="Disordered" evidence="2">
    <location>
        <begin position="1"/>
        <end position="96"/>
    </location>
</feature>
<feature type="region of interest" description="Disordered" evidence="2">
    <location>
        <begin position="648"/>
        <end position="671"/>
    </location>
</feature>
<keyword evidence="5" id="KW-1185">Reference proteome</keyword>
<sequence>MVNQQRGHQAATLDVHDAIRPDGPSPSKRRRVERRAESLSSATQQTRDHPPAPALVDKSSFVVPETQPDTEVPPKLADENRETLETDEQQSKPSQTTTLLNDFLEIKAMLSTELVLHEYDPLVNTPCSCGADRLRLVQCAGCLDFEICCKECWILCHRRMPWHWARVWDGDIFVDSDISTLWESSYVVQLGHHGDPCPSLDSARPIKFTLVHSNGVHGTLISYCNCTGNSKPTQLMRSRVFPGSAKEPETGFTFTVLKQFDIHSLQSKSAAYDYFHSLRRLTDNVHTHLVNDPYQVFMVVVRVWRYLKAHLRFGNRHDLHRFFPHYPKNSCVLRCADCLDPLVNMPAGWQHIPAHLRHLTMIFTTLNGNMHANQFLKNNDPLDFTLFDGNSYFPETRAYADFLKEAKKHKSDEPLPDCNHVKVIQRQQQQGSEGVVSMKVAGIVNHQCDHIYVLASTNILGHENQANVDAAFAHGYRLLRYLRETALDDDRDKLPHKVSYDAMCILTPNINKRHAILEYLNIPPLRHVVRSAKRKVPSAHCRGHIEKCEKLYDPFSHFCNSRSTGETAELYWALLNQLGAQTRQMNDGHRQDTIIGHHNDNNHKKTINFAYLLSEQIMLSRAMFQENRDNFRQLCEIHKDKVVEWSKKNCNPEPQNPNKPTTEWNSPYHRRAANIPSPTALFAAWAEDRKNSTAYVPVITASDTDVEAYWRTAWDAQGSQGKVNTMKAVQKHAATQEGAEKLENERQKLEQVLLAFRKHQEVVTPYLPPLNSGLRGEVEDFVLGLPSDLSKADRVKYGVTALAQQETLLLEAQINVLIAEIKGVCQHLFAILHYKDKNFSTKSLRTRVGKSIATVAASRDEVIAAYNRCRSALIRLEYIDEENTTYPHLMPSNTVKKSVNERRRLGDSKRADGQLWTLGGASKRLAEIQIGEDLTVGVGGDPNTVQLRTCTRLTQRKIRAFRVIHVLLNSLTSCAKAQRSVVRKSRTTRNKKLKRKPAKGKDPVEPSKPTNAQEAREAKCDKKFSNKSDGVLWTMGRNSVTDGKALREWEEEEDFEMKHAVLHRVIRTFQYRAHAWREVSKDATLIQREDFPFLADFETAEREKFTLAAWAKRQAAINEDLSDLAIEHLKEVGHPNFVDLDCDIAEQVTNFRNNQLEWMKDLNVQRADLMFGAFKAGMLAKPYCSS</sequence>
<dbReference type="InterPro" id="IPR040521">
    <property type="entry name" value="KDZ"/>
</dbReference>
<evidence type="ECO:0000256" key="2">
    <source>
        <dbReference type="SAM" id="MobiDB-lite"/>
    </source>
</evidence>
<reference evidence="4 5" key="1">
    <citation type="submission" date="2024-02" db="EMBL/GenBank/DDBJ databases">
        <title>A draft genome for the cacao thread blight pathogen Marasmius crinis-equi.</title>
        <authorList>
            <person name="Cohen S.P."/>
            <person name="Baruah I.K."/>
            <person name="Amoako-Attah I."/>
            <person name="Bukari Y."/>
            <person name="Meinhardt L.W."/>
            <person name="Bailey B.A."/>
        </authorList>
    </citation>
    <scope>NUCLEOTIDE SEQUENCE [LARGE SCALE GENOMIC DNA]</scope>
    <source>
        <strain evidence="4 5">GH-76</strain>
    </source>
</reference>
<dbReference type="Proteomes" id="UP001465976">
    <property type="component" value="Unassembled WGS sequence"/>
</dbReference>
<dbReference type="InterPro" id="IPR041457">
    <property type="entry name" value="CxC2_KDZ-assoc"/>
</dbReference>
<feature type="domain" description="CxC2-like cysteine cluster KDZ transposase-associated" evidence="3">
    <location>
        <begin position="185"/>
        <end position="285"/>
    </location>
</feature>
<protein>
    <recommendedName>
        <fullName evidence="3">CxC2-like cysteine cluster KDZ transposase-associated domain-containing protein</fullName>
    </recommendedName>
</protein>
<evidence type="ECO:0000313" key="4">
    <source>
        <dbReference type="EMBL" id="KAL0578352.1"/>
    </source>
</evidence>
<name>A0ABR3FSQ4_9AGAR</name>
<evidence type="ECO:0000313" key="5">
    <source>
        <dbReference type="Proteomes" id="UP001465976"/>
    </source>
</evidence>
<keyword evidence="1" id="KW-0175">Coiled coil</keyword>
<evidence type="ECO:0000259" key="3">
    <source>
        <dbReference type="Pfam" id="PF18803"/>
    </source>
</evidence>
<feature type="compositionally biased region" description="Basic residues" evidence="2">
    <location>
        <begin position="981"/>
        <end position="998"/>
    </location>
</feature>
<feature type="region of interest" description="Disordered" evidence="2">
    <location>
        <begin position="978"/>
        <end position="1021"/>
    </location>
</feature>
<dbReference type="Pfam" id="PF18803">
    <property type="entry name" value="CxC2"/>
    <property type="match status" value="1"/>
</dbReference>
<proteinExistence type="predicted"/>
<feature type="coiled-coil region" evidence="1">
    <location>
        <begin position="732"/>
        <end position="759"/>
    </location>
</feature>
<accession>A0ABR3FSQ4</accession>
<comment type="caution">
    <text evidence="4">The sequence shown here is derived from an EMBL/GenBank/DDBJ whole genome shotgun (WGS) entry which is preliminary data.</text>
</comment>
<dbReference type="Pfam" id="PF18758">
    <property type="entry name" value="KDZ"/>
    <property type="match status" value="1"/>
</dbReference>
<dbReference type="EMBL" id="JBAHYK010000103">
    <property type="protein sequence ID" value="KAL0578352.1"/>
    <property type="molecule type" value="Genomic_DNA"/>
</dbReference>
<gene>
    <name evidence="4" type="ORF">V5O48_003630</name>
</gene>
<evidence type="ECO:0000256" key="1">
    <source>
        <dbReference type="SAM" id="Coils"/>
    </source>
</evidence>
<feature type="compositionally biased region" description="Polar residues" evidence="2">
    <location>
        <begin position="648"/>
        <end position="665"/>
    </location>
</feature>